<dbReference type="InterPro" id="IPR013011">
    <property type="entry name" value="PTS_EIIB_2"/>
</dbReference>
<dbReference type="SUPFAM" id="SSF52794">
    <property type="entry name" value="PTS system IIB component-like"/>
    <property type="match status" value="1"/>
</dbReference>
<dbReference type="SUPFAM" id="SSF63520">
    <property type="entry name" value="PTS-regulatory domain, PRD"/>
    <property type="match status" value="1"/>
</dbReference>
<dbReference type="GO" id="GO:0016301">
    <property type="term" value="F:kinase activity"/>
    <property type="evidence" value="ECO:0007669"/>
    <property type="project" value="UniProtKB-KW"/>
</dbReference>
<keyword evidence="5" id="KW-0808">Transferase</keyword>
<evidence type="ECO:0000259" key="11">
    <source>
        <dbReference type="PROSITE" id="PS51094"/>
    </source>
</evidence>
<dbReference type="GO" id="GO:0006355">
    <property type="term" value="P:regulation of DNA-templated transcription"/>
    <property type="evidence" value="ECO:0007669"/>
    <property type="project" value="InterPro"/>
</dbReference>
<comment type="caution">
    <text evidence="14">The sequence shown here is derived from an EMBL/GenBank/DDBJ whole genome shotgun (WGS) entry which is preliminary data.</text>
</comment>
<dbReference type="GO" id="GO:0008982">
    <property type="term" value="F:protein-N(PI)-phosphohistidine-sugar phosphotransferase activity"/>
    <property type="evidence" value="ECO:0007669"/>
    <property type="project" value="InterPro"/>
</dbReference>
<evidence type="ECO:0000256" key="9">
    <source>
        <dbReference type="ARBA" id="ARBA00041175"/>
    </source>
</evidence>
<dbReference type="PROSITE" id="PS51372">
    <property type="entry name" value="PRD_2"/>
    <property type="match status" value="1"/>
</dbReference>
<name>A0A2N0Z553_9BACI</name>
<keyword evidence="4" id="KW-0597">Phosphoprotein</keyword>
<evidence type="ECO:0000256" key="4">
    <source>
        <dbReference type="ARBA" id="ARBA00022553"/>
    </source>
</evidence>
<dbReference type="InterPro" id="IPR003501">
    <property type="entry name" value="PTS_EIIB_2/3"/>
</dbReference>
<dbReference type="OrthoDB" id="369398at2"/>
<dbReference type="Proteomes" id="UP000233375">
    <property type="component" value="Unassembled WGS sequence"/>
</dbReference>
<dbReference type="SUPFAM" id="SSF55804">
    <property type="entry name" value="Phoshotransferase/anion transport protein"/>
    <property type="match status" value="1"/>
</dbReference>
<proteinExistence type="predicted"/>
<keyword evidence="3" id="KW-0963">Cytoplasm</keyword>
<evidence type="ECO:0000256" key="6">
    <source>
        <dbReference type="ARBA" id="ARBA00022683"/>
    </source>
</evidence>
<feature type="domain" description="PRD" evidence="13">
    <location>
        <begin position="289"/>
        <end position="396"/>
    </location>
</feature>
<dbReference type="InterPro" id="IPR016152">
    <property type="entry name" value="PTrfase/Anion_transptr"/>
</dbReference>
<organism evidence="14 15">
    <name type="scientific">Niallia nealsonii</name>
    <dbReference type="NCBI Taxonomy" id="115979"/>
    <lineage>
        <taxon>Bacteria</taxon>
        <taxon>Bacillati</taxon>
        <taxon>Bacillota</taxon>
        <taxon>Bacilli</taxon>
        <taxon>Bacillales</taxon>
        <taxon>Bacillaceae</taxon>
        <taxon>Niallia</taxon>
    </lineage>
</organism>
<dbReference type="CDD" id="cd05568">
    <property type="entry name" value="PTS_IIB_bgl_like"/>
    <property type="match status" value="1"/>
</dbReference>
<dbReference type="Pfam" id="PF02302">
    <property type="entry name" value="PTS_IIB"/>
    <property type="match status" value="1"/>
</dbReference>
<dbReference type="InterPro" id="IPR002178">
    <property type="entry name" value="PTS_EIIA_type-2_dom"/>
</dbReference>
<dbReference type="InterPro" id="IPR036388">
    <property type="entry name" value="WH-like_DNA-bd_sf"/>
</dbReference>
<accession>A0A2N0Z553</accession>
<dbReference type="Gene3D" id="1.10.10.10">
    <property type="entry name" value="Winged helix-like DNA-binding domain superfamily/Winged helix DNA-binding domain"/>
    <property type="match status" value="1"/>
</dbReference>
<dbReference type="InterPro" id="IPR011608">
    <property type="entry name" value="PRD"/>
</dbReference>
<evidence type="ECO:0000256" key="1">
    <source>
        <dbReference type="ARBA" id="ARBA00004496"/>
    </source>
</evidence>
<dbReference type="InterPro" id="IPR051351">
    <property type="entry name" value="Ascorbate-PTS_EIIA_comp"/>
</dbReference>
<evidence type="ECO:0000256" key="7">
    <source>
        <dbReference type="ARBA" id="ARBA00022777"/>
    </source>
</evidence>
<dbReference type="PANTHER" id="PTHR36203:SF1">
    <property type="entry name" value="ASCORBATE-SPECIFIC PTS SYSTEM EIIA COMPONENT"/>
    <property type="match status" value="1"/>
</dbReference>
<dbReference type="Gene3D" id="3.40.50.2300">
    <property type="match status" value="1"/>
</dbReference>
<reference evidence="14 15" key="1">
    <citation type="journal article" date="2003" name="Int. J. Syst. Evol. Microbiol.">
        <title>Bacillus nealsonii sp. nov., isolated from a spacecraft-assembly facility, whose spores are gamma-radiation resistant.</title>
        <authorList>
            <person name="Venkateswaran K."/>
            <person name="Kempf M."/>
            <person name="Chen F."/>
            <person name="Satomi M."/>
            <person name="Nicholson W."/>
            <person name="Kern R."/>
        </authorList>
    </citation>
    <scope>NUCLEOTIDE SEQUENCE [LARGE SCALE GENOMIC DNA]</scope>
    <source>
        <strain evidence="14 15">FO-92</strain>
    </source>
</reference>
<dbReference type="Pfam" id="PF00359">
    <property type="entry name" value="PTS_EIIA_2"/>
    <property type="match status" value="1"/>
</dbReference>
<evidence type="ECO:0000313" key="14">
    <source>
        <dbReference type="EMBL" id="PKG24630.1"/>
    </source>
</evidence>
<comment type="function">
    <text evidence="8">The phosphoenolpyruvate-dependent sugar phosphotransferase system (sugar PTS), a major carbohydrate active transport system, catalyzes the phosphorylation of incoming sugar substrates concomitantly with their translocation across the cell membrane. The enzyme II UlaABC PTS system is involved in ascorbate transport.</text>
</comment>
<feature type="domain" description="PTS EIIA type-2" evidence="11">
    <location>
        <begin position="540"/>
        <end position="683"/>
    </location>
</feature>
<dbReference type="InterPro" id="IPR036634">
    <property type="entry name" value="PRD_sf"/>
</dbReference>
<dbReference type="InterPro" id="IPR036095">
    <property type="entry name" value="PTS_EIIB-like_sf"/>
</dbReference>
<comment type="subcellular location">
    <subcellularLocation>
        <location evidence="1">Cytoplasm</location>
    </subcellularLocation>
</comment>
<evidence type="ECO:0000256" key="10">
    <source>
        <dbReference type="ARBA" id="ARBA00042072"/>
    </source>
</evidence>
<dbReference type="PROSITE" id="PS51094">
    <property type="entry name" value="PTS_EIIA_TYPE_2"/>
    <property type="match status" value="1"/>
</dbReference>
<dbReference type="CDD" id="cd00211">
    <property type="entry name" value="PTS_IIA_fru"/>
    <property type="match status" value="1"/>
</dbReference>
<protein>
    <recommendedName>
        <fullName evidence="9">Ascorbate-specific PTS system EIIA component</fullName>
    </recommendedName>
    <alternativeName>
        <fullName evidence="10">Ascorbate-specific phosphotransferase enzyme IIA component</fullName>
    </alternativeName>
</protein>
<evidence type="ECO:0000259" key="12">
    <source>
        <dbReference type="PROSITE" id="PS51099"/>
    </source>
</evidence>
<dbReference type="AlphaFoldDB" id="A0A2N0Z553"/>
<evidence type="ECO:0000256" key="2">
    <source>
        <dbReference type="ARBA" id="ARBA00022448"/>
    </source>
</evidence>
<dbReference type="Gene3D" id="3.40.930.10">
    <property type="entry name" value="Mannitol-specific EII, Chain A"/>
    <property type="match status" value="1"/>
</dbReference>
<sequence>MIMEKRPAFLMSYLLKSQCASLNQIREYMQLTRRQIVYDLEKVNYWLKEKELPPIVCKGNVILVPDAVLAFFKESQHVQPERMMNLTEEERFMMIYLYLFIREELISSAHLTQFLQVSKNTVITDVKKANQKNSPFLVEIRYTRQQGYHLKGTEFDKRALVMKQLNKLLQLPYYEKLIRYLWNKRGEAYRFDYFYEILKSLSKRHKLQFVEERFNQFAYFLPFYYCRQKQKKLVLFHGEEINALKQDSLWEAGKEVIQELSVDEDESEICYFTLQLLGLSLGNTSMQIEDRDLLITICEQLVADFETKACMVFERKNEVIKLLYQHMKPAYFRMKYRIPIHNPLLKEIKKEHKELFTLVKEMILPISSLLQVPIPDEEIAFITILFGALLEKPTHHTSTKKKRAVVVCPSGISSSLMVKHQLESVFSEITIEKTVSLEEFYEEKGWEFDLVFSTVSLNTKLPCFYVRPMMTPAEKNQIASEVYHHLFGMNYESVPNVELISIIKKFANIYDEKGLAQALSPFTIYKKEKMYREEQPVLQDLLKEETIQLMEELTSWEEAINMAANPLLNKGVIEKSYVHAIIENVKTLGPYMVIGPGVAIPHARPEMGVRKIGMSFLKLERPVHFLNDKNYPVQLLFFLAAIDNKTHLKALSQLTKLLSKKDNIEFLKKAQSKEEIEELFQTYSTKEN</sequence>
<evidence type="ECO:0000259" key="13">
    <source>
        <dbReference type="PROSITE" id="PS51372"/>
    </source>
</evidence>
<keyword evidence="7" id="KW-0418">Kinase</keyword>
<evidence type="ECO:0000256" key="5">
    <source>
        <dbReference type="ARBA" id="ARBA00022679"/>
    </source>
</evidence>
<feature type="domain" description="PTS EIIB type-2" evidence="12">
    <location>
        <begin position="402"/>
        <end position="490"/>
    </location>
</feature>
<dbReference type="GO" id="GO:0009401">
    <property type="term" value="P:phosphoenolpyruvate-dependent sugar phosphotransferase system"/>
    <property type="evidence" value="ECO:0007669"/>
    <property type="project" value="UniProtKB-KW"/>
</dbReference>
<keyword evidence="2" id="KW-0813">Transport</keyword>
<evidence type="ECO:0000313" key="15">
    <source>
        <dbReference type="Proteomes" id="UP000233375"/>
    </source>
</evidence>
<dbReference type="Gene3D" id="1.10.1790.10">
    <property type="entry name" value="PRD domain"/>
    <property type="match status" value="1"/>
</dbReference>
<dbReference type="PROSITE" id="PS51099">
    <property type="entry name" value="PTS_EIIB_TYPE_2"/>
    <property type="match status" value="1"/>
</dbReference>
<dbReference type="PANTHER" id="PTHR36203">
    <property type="entry name" value="ASCORBATE-SPECIFIC PTS SYSTEM EIIA COMPONENT"/>
    <property type="match status" value="1"/>
</dbReference>
<evidence type="ECO:0000256" key="3">
    <source>
        <dbReference type="ARBA" id="ARBA00022490"/>
    </source>
</evidence>
<keyword evidence="15" id="KW-1185">Reference proteome</keyword>
<keyword evidence="6" id="KW-0598">Phosphotransferase system</keyword>
<dbReference type="RefSeq" id="WP_101175994.1">
    <property type="nucleotide sequence ID" value="NZ_PISE01000011.1"/>
</dbReference>
<gene>
    <name evidence="14" type="ORF">CWS01_05055</name>
</gene>
<evidence type="ECO:0000256" key="8">
    <source>
        <dbReference type="ARBA" id="ARBA00037387"/>
    </source>
</evidence>
<dbReference type="Pfam" id="PF00874">
    <property type="entry name" value="PRD"/>
    <property type="match status" value="1"/>
</dbReference>
<dbReference type="EMBL" id="PISE01000011">
    <property type="protein sequence ID" value="PKG24630.1"/>
    <property type="molecule type" value="Genomic_DNA"/>
</dbReference>
<dbReference type="GO" id="GO:0005737">
    <property type="term" value="C:cytoplasm"/>
    <property type="evidence" value="ECO:0007669"/>
    <property type="project" value="UniProtKB-SubCell"/>
</dbReference>